<name>A0A6A3CX78_HIBSY</name>
<feature type="compositionally biased region" description="Low complexity" evidence="1">
    <location>
        <begin position="105"/>
        <end position="115"/>
    </location>
</feature>
<dbReference type="EMBL" id="VEPZ02000093">
    <property type="protein sequence ID" value="KAE8733716.1"/>
    <property type="molecule type" value="Genomic_DNA"/>
</dbReference>
<dbReference type="GO" id="GO:0016740">
    <property type="term" value="F:transferase activity"/>
    <property type="evidence" value="ECO:0007669"/>
    <property type="project" value="UniProtKB-KW"/>
</dbReference>
<dbReference type="Proteomes" id="UP000436088">
    <property type="component" value="Unassembled WGS sequence"/>
</dbReference>
<feature type="region of interest" description="Disordered" evidence="1">
    <location>
        <begin position="103"/>
        <end position="152"/>
    </location>
</feature>
<proteinExistence type="predicted"/>
<reference evidence="2" key="1">
    <citation type="submission" date="2019-09" db="EMBL/GenBank/DDBJ databases">
        <title>Draft genome information of white flower Hibiscus syriacus.</title>
        <authorList>
            <person name="Kim Y.-M."/>
        </authorList>
    </citation>
    <scope>NUCLEOTIDE SEQUENCE [LARGE SCALE GENOMIC DNA]</scope>
    <source>
        <strain evidence="2">YM2019G1</strain>
    </source>
</reference>
<accession>A0A6A3CX78</accession>
<dbReference type="AlphaFoldDB" id="A0A6A3CX78"/>
<evidence type="ECO:0000313" key="2">
    <source>
        <dbReference type="EMBL" id="KAE8733716.1"/>
    </source>
</evidence>
<gene>
    <name evidence="2" type="ORF">F3Y22_tig00001104pilonHSYRG00006</name>
</gene>
<keyword evidence="2" id="KW-0808">Transferase</keyword>
<protein>
    <submittedName>
        <fullName evidence="2">Adenine phosphoribosyl transferase 1 isoform 1</fullName>
    </submittedName>
</protein>
<sequence length="203" mass="22717">MESLAVFHDEDWDSFNRMSSNEEGQLDFMHRILHQFPFPPVHDDPSTFCPESSWSTNSSSSVFVPQLNHETCFLSDSNHIAVTNGITMSLDISTDIDGWNKNRKNNLNGNEESNIGGDGQSCSTSSSDDDNVSQAINLNGKRRTTSRGSATDPQNLYARERFFLPILRVDISTMLEDAELWMYAPIAYNGVDIGLNKNICTLL</sequence>
<evidence type="ECO:0000256" key="1">
    <source>
        <dbReference type="SAM" id="MobiDB-lite"/>
    </source>
</evidence>
<organism evidence="2 3">
    <name type="scientific">Hibiscus syriacus</name>
    <name type="common">Rose of Sharon</name>
    <dbReference type="NCBI Taxonomy" id="106335"/>
    <lineage>
        <taxon>Eukaryota</taxon>
        <taxon>Viridiplantae</taxon>
        <taxon>Streptophyta</taxon>
        <taxon>Embryophyta</taxon>
        <taxon>Tracheophyta</taxon>
        <taxon>Spermatophyta</taxon>
        <taxon>Magnoliopsida</taxon>
        <taxon>eudicotyledons</taxon>
        <taxon>Gunneridae</taxon>
        <taxon>Pentapetalae</taxon>
        <taxon>rosids</taxon>
        <taxon>malvids</taxon>
        <taxon>Malvales</taxon>
        <taxon>Malvaceae</taxon>
        <taxon>Malvoideae</taxon>
        <taxon>Hibiscus</taxon>
    </lineage>
</organism>
<comment type="caution">
    <text evidence="2">The sequence shown here is derived from an EMBL/GenBank/DDBJ whole genome shotgun (WGS) entry which is preliminary data.</text>
</comment>
<keyword evidence="3" id="KW-1185">Reference proteome</keyword>
<feature type="compositionally biased region" description="Polar residues" evidence="1">
    <location>
        <begin position="120"/>
        <end position="137"/>
    </location>
</feature>
<evidence type="ECO:0000313" key="3">
    <source>
        <dbReference type="Proteomes" id="UP000436088"/>
    </source>
</evidence>